<evidence type="ECO:0000259" key="1">
    <source>
        <dbReference type="Pfam" id="PF13468"/>
    </source>
</evidence>
<organism evidence="2 3">
    <name type="scientific">Pollutimonas harenae</name>
    <dbReference type="NCBI Taxonomy" id="657015"/>
    <lineage>
        <taxon>Bacteria</taxon>
        <taxon>Pseudomonadati</taxon>
        <taxon>Pseudomonadota</taxon>
        <taxon>Betaproteobacteria</taxon>
        <taxon>Burkholderiales</taxon>
        <taxon>Alcaligenaceae</taxon>
        <taxon>Pollutimonas</taxon>
    </lineage>
</organism>
<comment type="caution">
    <text evidence="2">The sequence shown here is derived from an EMBL/GenBank/DDBJ whole genome shotgun (WGS) entry which is preliminary data.</text>
</comment>
<dbReference type="AlphaFoldDB" id="A0A853H0R1"/>
<evidence type="ECO:0000313" key="3">
    <source>
        <dbReference type="Proteomes" id="UP000554144"/>
    </source>
</evidence>
<accession>A0A853H0R1</accession>
<sequence length="218" mass="23501">MLHSHIDHIVITASSLAAGSEYIFRTLGVALESGGEHSRMGTHNLLLRLGKDVYIEVIAINPEAQQPDRPSWFGLTSDYNQPTGLAGWVARTNDITAASQAATLPLGPVETMTRGQLSWQITIPDDGRLVMNGAAPALIQWDGTQHPASRMEDIGCTLISLEAFHPDAADVRQLLEQIGFEGPFTVSPLEAGQAPYLIVHIHTPSGPKQIDSRHASKG</sequence>
<proteinExistence type="predicted"/>
<dbReference type="PANTHER" id="PTHR40265:SF1">
    <property type="entry name" value="GLYOXALASE-LIKE DOMAIN-CONTAINING PROTEIN"/>
    <property type="match status" value="1"/>
</dbReference>
<name>A0A853H0R1_9BURK</name>
<dbReference type="OrthoDB" id="5801364at2"/>
<protein>
    <submittedName>
        <fullName evidence="2">VOC family protein</fullName>
    </submittedName>
</protein>
<feature type="domain" description="Glyoxalase-like" evidence="1">
    <location>
        <begin position="6"/>
        <end position="177"/>
    </location>
</feature>
<reference evidence="2 3" key="1">
    <citation type="submission" date="2020-07" db="EMBL/GenBank/DDBJ databases">
        <title>Taxonomic revisions and descriptions of new bacterial species based on genomic comparisons in the high-G+C-content subgroup of the family Alcaligenaceae.</title>
        <authorList>
            <person name="Szabo A."/>
            <person name="Felfoldi T."/>
        </authorList>
    </citation>
    <scope>NUCLEOTIDE SEQUENCE [LARGE SCALE GENOMIC DNA]</scope>
    <source>
        <strain evidence="2 3">DSM 25667</strain>
    </source>
</reference>
<dbReference type="PANTHER" id="PTHR40265">
    <property type="entry name" value="BLL2707 PROTEIN"/>
    <property type="match status" value="1"/>
</dbReference>
<dbReference type="EMBL" id="JACCEV010000002">
    <property type="protein sequence ID" value="NYT85319.1"/>
    <property type="molecule type" value="Genomic_DNA"/>
</dbReference>
<dbReference type="RefSeq" id="WP_130038925.1">
    <property type="nucleotide sequence ID" value="NZ_JACCEV010000002.1"/>
</dbReference>
<keyword evidence="3" id="KW-1185">Reference proteome</keyword>
<dbReference type="InterPro" id="IPR029068">
    <property type="entry name" value="Glyas_Bleomycin-R_OHBP_Dase"/>
</dbReference>
<dbReference type="InterPro" id="IPR025870">
    <property type="entry name" value="Glyoxalase-like_dom"/>
</dbReference>
<evidence type="ECO:0000313" key="2">
    <source>
        <dbReference type="EMBL" id="NYT85319.1"/>
    </source>
</evidence>
<dbReference type="Proteomes" id="UP000554144">
    <property type="component" value="Unassembled WGS sequence"/>
</dbReference>
<dbReference type="Gene3D" id="3.10.180.10">
    <property type="entry name" value="2,3-Dihydroxybiphenyl 1,2-Dioxygenase, domain 1"/>
    <property type="match status" value="1"/>
</dbReference>
<dbReference type="Pfam" id="PF13468">
    <property type="entry name" value="Glyoxalase_3"/>
    <property type="match status" value="1"/>
</dbReference>
<gene>
    <name evidence="2" type="ORF">H0A62_06850</name>
</gene>